<dbReference type="Proteomes" id="UP000185511">
    <property type="component" value="Chromosome"/>
</dbReference>
<dbReference type="EMBL" id="CP016076">
    <property type="protein sequence ID" value="APU14126.1"/>
    <property type="molecule type" value="Genomic_DNA"/>
</dbReference>
<dbReference type="PROSITE" id="PS50956">
    <property type="entry name" value="HTH_ASNC_2"/>
    <property type="match status" value="1"/>
</dbReference>
<keyword evidence="2" id="KW-0238">DNA-binding</keyword>
<protein>
    <submittedName>
        <fullName evidence="5">Transcriptional regulator</fullName>
    </submittedName>
</protein>
<keyword evidence="3" id="KW-0804">Transcription</keyword>
<dbReference type="AlphaFoldDB" id="A0AAC9LB63"/>
<dbReference type="SUPFAM" id="SSF54909">
    <property type="entry name" value="Dimeric alpha+beta barrel"/>
    <property type="match status" value="1"/>
</dbReference>
<dbReference type="RefSeq" id="WP_075740054.1">
    <property type="nucleotide sequence ID" value="NZ_CP016076.1"/>
</dbReference>
<dbReference type="Pfam" id="PF01037">
    <property type="entry name" value="AsnC_trans_reg"/>
    <property type="match status" value="1"/>
</dbReference>
<dbReference type="SMART" id="SM00344">
    <property type="entry name" value="HTH_ASNC"/>
    <property type="match status" value="1"/>
</dbReference>
<proteinExistence type="predicted"/>
<dbReference type="GO" id="GO:0043200">
    <property type="term" value="P:response to amino acid"/>
    <property type="evidence" value="ECO:0007669"/>
    <property type="project" value="TreeGrafter"/>
</dbReference>
<evidence type="ECO:0000256" key="3">
    <source>
        <dbReference type="ARBA" id="ARBA00023163"/>
    </source>
</evidence>
<keyword evidence="6" id="KW-1185">Reference proteome</keyword>
<feature type="domain" description="HTH asnC-type" evidence="4">
    <location>
        <begin position="1"/>
        <end position="61"/>
    </location>
</feature>
<evidence type="ECO:0000259" key="4">
    <source>
        <dbReference type="PROSITE" id="PS50956"/>
    </source>
</evidence>
<reference evidence="6" key="1">
    <citation type="submission" date="2016-06" db="EMBL/GenBank/DDBJ databases">
        <title>Complete genome sequence of Actinoalloteichus fjordicus DSM 46855 (=ADI127-17), type strain of the new species Actinoalloteichus fjordicus.</title>
        <authorList>
            <person name="Ruckert C."/>
            <person name="Nouioui I."/>
            <person name="Willmese J."/>
            <person name="van Wezel G."/>
            <person name="Klenk H.-P."/>
            <person name="Kalinowski J."/>
            <person name="Zotchev S.B."/>
        </authorList>
    </citation>
    <scope>NUCLEOTIDE SEQUENCE [LARGE SCALE GENOMIC DNA]</scope>
    <source>
        <strain evidence="6">ADI127-7</strain>
    </source>
</reference>
<dbReference type="PANTHER" id="PTHR30154:SF34">
    <property type="entry name" value="TRANSCRIPTIONAL REGULATOR AZLB"/>
    <property type="match status" value="1"/>
</dbReference>
<keyword evidence="1" id="KW-0805">Transcription regulation</keyword>
<sequence length="161" mass="17401">MDEINRAILREMQRDPRISYSSLGAAVGLSANAAAERLRRLTTRGVVRLKVLIDPVATGREALQVLIDLRLRPGQDNAGFEATVASFADIVEVHHVTGEFDYVVRAEPPDVAALDALLRDLKERAGVAATATRLILRPMSVVPGPRGRGLDAGVARRRTGT</sequence>
<dbReference type="Gene3D" id="3.30.70.920">
    <property type="match status" value="1"/>
</dbReference>
<dbReference type="Gene3D" id="1.10.10.10">
    <property type="entry name" value="Winged helix-like DNA-binding domain superfamily/Winged helix DNA-binding domain"/>
    <property type="match status" value="1"/>
</dbReference>
<dbReference type="InterPro" id="IPR036388">
    <property type="entry name" value="WH-like_DNA-bd_sf"/>
</dbReference>
<dbReference type="SUPFAM" id="SSF46785">
    <property type="entry name" value="Winged helix' DNA-binding domain"/>
    <property type="match status" value="1"/>
</dbReference>
<dbReference type="PANTHER" id="PTHR30154">
    <property type="entry name" value="LEUCINE-RESPONSIVE REGULATORY PROTEIN"/>
    <property type="match status" value="1"/>
</dbReference>
<organism evidence="5 6">
    <name type="scientific">Actinoalloteichus fjordicus</name>
    <dbReference type="NCBI Taxonomy" id="1612552"/>
    <lineage>
        <taxon>Bacteria</taxon>
        <taxon>Bacillati</taxon>
        <taxon>Actinomycetota</taxon>
        <taxon>Actinomycetes</taxon>
        <taxon>Pseudonocardiales</taxon>
        <taxon>Pseudonocardiaceae</taxon>
        <taxon>Actinoalloteichus</taxon>
    </lineage>
</organism>
<name>A0AAC9LB63_9PSEU</name>
<accession>A0AAC9LB63</accession>
<evidence type="ECO:0000256" key="1">
    <source>
        <dbReference type="ARBA" id="ARBA00023015"/>
    </source>
</evidence>
<dbReference type="Pfam" id="PF13404">
    <property type="entry name" value="HTH_AsnC-type"/>
    <property type="match status" value="1"/>
</dbReference>
<dbReference type="PRINTS" id="PR00033">
    <property type="entry name" value="HTHASNC"/>
</dbReference>
<dbReference type="InterPro" id="IPR019888">
    <property type="entry name" value="Tscrpt_reg_AsnC-like"/>
</dbReference>
<dbReference type="GO" id="GO:0005829">
    <property type="term" value="C:cytosol"/>
    <property type="evidence" value="ECO:0007669"/>
    <property type="project" value="TreeGrafter"/>
</dbReference>
<dbReference type="InterPro" id="IPR036390">
    <property type="entry name" value="WH_DNA-bd_sf"/>
</dbReference>
<dbReference type="KEGG" id="acad:UA74_10315"/>
<dbReference type="InterPro" id="IPR019887">
    <property type="entry name" value="Tscrpt_reg_AsnC/Lrp_C"/>
</dbReference>
<evidence type="ECO:0000256" key="2">
    <source>
        <dbReference type="ARBA" id="ARBA00023125"/>
    </source>
</evidence>
<dbReference type="InterPro" id="IPR011008">
    <property type="entry name" value="Dimeric_a/b-barrel"/>
</dbReference>
<evidence type="ECO:0000313" key="5">
    <source>
        <dbReference type="EMBL" id="APU14126.1"/>
    </source>
</evidence>
<dbReference type="InterPro" id="IPR000485">
    <property type="entry name" value="AsnC-type_HTH_dom"/>
</dbReference>
<evidence type="ECO:0000313" key="6">
    <source>
        <dbReference type="Proteomes" id="UP000185511"/>
    </source>
</evidence>
<gene>
    <name evidence="5" type="ORF">UA74_10315</name>
</gene>
<dbReference type="GO" id="GO:0043565">
    <property type="term" value="F:sequence-specific DNA binding"/>
    <property type="evidence" value="ECO:0007669"/>
    <property type="project" value="InterPro"/>
</dbReference>